<dbReference type="GO" id="GO:0004222">
    <property type="term" value="F:metalloendopeptidase activity"/>
    <property type="evidence" value="ECO:0007669"/>
    <property type="project" value="InterPro"/>
</dbReference>
<evidence type="ECO:0000259" key="3">
    <source>
        <dbReference type="Pfam" id="PF05649"/>
    </source>
</evidence>
<accession>A0A1E1WXM3</accession>
<dbReference type="Pfam" id="PF05649">
    <property type="entry name" value="Peptidase_M13_N"/>
    <property type="match status" value="1"/>
</dbReference>
<dbReference type="Gene3D" id="3.40.390.10">
    <property type="entry name" value="Collagenase (Catalytic Domain)"/>
    <property type="match status" value="1"/>
</dbReference>
<evidence type="ECO:0000256" key="2">
    <source>
        <dbReference type="SAM" id="SignalP"/>
    </source>
</evidence>
<organism evidence="4">
    <name type="scientific">Amblyomma aureolatum</name>
    <dbReference type="NCBI Taxonomy" id="187763"/>
    <lineage>
        <taxon>Eukaryota</taxon>
        <taxon>Metazoa</taxon>
        <taxon>Ecdysozoa</taxon>
        <taxon>Arthropoda</taxon>
        <taxon>Chelicerata</taxon>
        <taxon>Arachnida</taxon>
        <taxon>Acari</taxon>
        <taxon>Parasitiformes</taxon>
        <taxon>Ixodida</taxon>
        <taxon>Ixodoidea</taxon>
        <taxon>Ixodidae</taxon>
        <taxon>Amblyomminae</taxon>
        <taxon>Amblyomma</taxon>
    </lineage>
</organism>
<keyword evidence="2" id="KW-0732">Signal</keyword>
<proteinExistence type="evidence at transcript level"/>
<dbReference type="GO" id="GO:0006508">
    <property type="term" value="P:proteolysis"/>
    <property type="evidence" value="ECO:0007669"/>
    <property type="project" value="InterPro"/>
</dbReference>
<feature type="chain" id="PRO_5009115717" evidence="2">
    <location>
        <begin position="24"/>
        <end position="214"/>
    </location>
</feature>
<reference evidence="4" key="1">
    <citation type="journal article" date="2017" name="Front. Cell. Infect. Microbiol.">
        <title>The Distinct Transcriptional Response of the Midgut of Amblyomma sculptum and Amblyomma aureolatum Ticks to Rickettsia rickettsii Correlates to Their Differences in Susceptibility to Infection.</title>
        <authorList>
            <person name="Martins L.A."/>
            <person name="Galletti M.F.B.M."/>
            <person name="Ribeiro J.M."/>
            <person name="Fujita A."/>
            <person name="Costa F.B."/>
            <person name="Labruna M.B."/>
            <person name="Daffre S."/>
            <person name="Fogaca A.C."/>
        </authorList>
    </citation>
    <scope>NUCLEOTIDE SEQUENCE</scope>
</reference>
<dbReference type="AlphaFoldDB" id="A0A1E1WXM3"/>
<feature type="signal peptide" evidence="2">
    <location>
        <begin position="1"/>
        <end position="23"/>
    </location>
</feature>
<comment type="similarity">
    <text evidence="1">Belongs to the peptidase M13 family.</text>
</comment>
<name>A0A1E1WXM3_9ACAR</name>
<dbReference type="Gene3D" id="1.10.1380.10">
    <property type="entry name" value="Neutral endopeptidase , domain2"/>
    <property type="match status" value="1"/>
</dbReference>
<feature type="domain" description="Peptidase M13 N-terminal" evidence="3">
    <location>
        <begin position="5"/>
        <end position="145"/>
    </location>
</feature>
<feature type="non-terminal residue" evidence="4">
    <location>
        <position position="214"/>
    </location>
</feature>
<evidence type="ECO:0000256" key="1">
    <source>
        <dbReference type="ARBA" id="ARBA00007357"/>
    </source>
</evidence>
<dbReference type="InterPro" id="IPR024079">
    <property type="entry name" value="MetalloPept_cat_dom_sf"/>
</dbReference>
<dbReference type="PROSITE" id="PS51885">
    <property type="entry name" value="NEPRILYSIN"/>
    <property type="match status" value="1"/>
</dbReference>
<dbReference type="InterPro" id="IPR008753">
    <property type="entry name" value="Peptidase_M13_N"/>
</dbReference>
<protein>
    <submittedName>
        <fullName evidence="4">Putative peptidase family m13 includes neprilysin</fullName>
    </submittedName>
</protein>
<evidence type="ECO:0000313" key="4">
    <source>
        <dbReference type="EMBL" id="JAT91790.1"/>
    </source>
</evidence>
<sequence length="214" mass="24081">MNRRLLQLLAWLISGFDDPGALLSYITWHVARHVAPMTSYPLSRAQFEDYPNVRTDSGSTSHSATLGYMIGRCYVDADSKLPFAFARVFTQRWLPRRTVRDVGSMLSGIRAMANATMAALSWMDEETKRAAFKKLATLRSIVGGPENLTSDRALLQLYPYLPELRGSYLEMALALHVADLDYAKRFVRANGSSPDRVNVPLTMVNAFYLPVYHV</sequence>
<dbReference type="SUPFAM" id="SSF55486">
    <property type="entry name" value="Metalloproteases ('zincins'), catalytic domain"/>
    <property type="match status" value="1"/>
</dbReference>
<dbReference type="InterPro" id="IPR042089">
    <property type="entry name" value="Peptidase_M13_dom_2"/>
</dbReference>
<dbReference type="InterPro" id="IPR000718">
    <property type="entry name" value="Peptidase_M13"/>
</dbReference>
<dbReference type="EMBL" id="GFAC01007398">
    <property type="protein sequence ID" value="JAT91790.1"/>
    <property type="molecule type" value="mRNA"/>
</dbReference>